<proteinExistence type="predicted"/>
<organism evidence="1 2">
    <name type="scientific">Marmota monax</name>
    <name type="common">Woodchuck</name>
    <dbReference type="NCBI Taxonomy" id="9995"/>
    <lineage>
        <taxon>Eukaryota</taxon>
        <taxon>Metazoa</taxon>
        <taxon>Chordata</taxon>
        <taxon>Craniata</taxon>
        <taxon>Vertebrata</taxon>
        <taxon>Euteleostomi</taxon>
        <taxon>Mammalia</taxon>
        <taxon>Eutheria</taxon>
        <taxon>Euarchontoglires</taxon>
        <taxon>Glires</taxon>
        <taxon>Rodentia</taxon>
        <taxon>Sciuromorpha</taxon>
        <taxon>Sciuridae</taxon>
        <taxon>Xerinae</taxon>
        <taxon>Marmotini</taxon>
        <taxon>Marmota</taxon>
    </lineage>
</organism>
<comment type="caution">
    <text evidence="1">The sequence shown here is derived from an EMBL/GenBank/DDBJ whole genome shotgun (WGS) entry which is preliminary data.</text>
</comment>
<name>A0A5E4DC62_MARMO</name>
<reference evidence="1" key="1">
    <citation type="submission" date="2019-04" db="EMBL/GenBank/DDBJ databases">
        <authorList>
            <person name="Alioto T."/>
            <person name="Alioto T."/>
        </authorList>
    </citation>
    <scope>NUCLEOTIDE SEQUENCE [LARGE SCALE GENOMIC DNA]</scope>
</reference>
<dbReference type="EMBL" id="CABDUW010004444">
    <property type="protein sequence ID" value="VTJ90389.1"/>
    <property type="molecule type" value="Genomic_DNA"/>
</dbReference>
<feature type="non-terminal residue" evidence="1">
    <location>
        <position position="66"/>
    </location>
</feature>
<sequence>AAKVGCAAKIPPAGQALPLPPAWFFPAVAVGPGAGVLGESALAARSPEVALTLVGLRVGFGGGGHG</sequence>
<feature type="non-terminal residue" evidence="1">
    <location>
        <position position="1"/>
    </location>
</feature>
<dbReference type="AlphaFoldDB" id="A0A5E4DC62"/>
<keyword evidence="2" id="KW-1185">Reference proteome</keyword>
<evidence type="ECO:0000313" key="1">
    <source>
        <dbReference type="EMBL" id="VTJ90389.1"/>
    </source>
</evidence>
<evidence type="ECO:0000313" key="2">
    <source>
        <dbReference type="Proteomes" id="UP000335636"/>
    </source>
</evidence>
<protein>
    <submittedName>
        <fullName evidence="1">Uncharacterized protein</fullName>
    </submittedName>
</protein>
<accession>A0A5E4DC62</accession>
<gene>
    <name evidence="1" type="ORF">MONAX_5E030583</name>
</gene>
<dbReference type="Proteomes" id="UP000335636">
    <property type="component" value="Unassembled WGS sequence"/>
</dbReference>